<organism evidence="2 3">
    <name type="scientific">Dorcoceras hygrometricum</name>
    <dbReference type="NCBI Taxonomy" id="472368"/>
    <lineage>
        <taxon>Eukaryota</taxon>
        <taxon>Viridiplantae</taxon>
        <taxon>Streptophyta</taxon>
        <taxon>Embryophyta</taxon>
        <taxon>Tracheophyta</taxon>
        <taxon>Spermatophyta</taxon>
        <taxon>Magnoliopsida</taxon>
        <taxon>eudicotyledons</taxon>
        <taxon>Gunneridae</taxon>
        <taxon>Pentapetalae</taxon>
        <taxon>asterids</taxon>
        <taxon>lamiids</taxon>
        <taxon>Lamiales</taxon>
        <taxon>Gesneriaceae</taxon>
        <taxon>Didymocarpoideae</taxon>
        <taxon>Trichosporeae</taxon>
        <taxon>Loxocarpinae</taxon>
        <taxon>Dorcoceras</taxon>
    </lineage>
</organism>
<evidence type="ECO:0000313" key="3">
    <source>
        <dbReference type="Proteomes" id="UP000250235"/>
    </source>
</evidence>
<feature type="compositionally biased region" description="Polar residues" evidence="1">
    <location>
        <begin position="461"/>
        <end position="475"/>
    </location>
</feature>
<dbReference type="EMBL" id="KQ999963">
    <property type="protein sequence ID" value="KZV40490.1"/>
    <property type="molecule type" value="Genomic_DNA"/>
</dbReference>
<dbReference type="Proteomes" id="UP000250235">
    <property type="component" value="Unassembled WGS sequence"/>
</dbReference>
<sequence length="690" mass="76665">MDNEGMVKMFKALESSGLKGFLGCSSAIYEAALVEFFQNASMRDDKVVRCSSAIYEAALVEFFQNASMRDDKVVSTVQGKFVEFTEEVFAGKFEIPTEGLTDMSDVPNDLVFDARTAFSYDGEQLNTSCQKREMKFEFRLLNDILAKTVTVKAGSFDAVTHERFLMMLPSMGAPDLELGESKDFPPLKILTAKTVGTYVAENKNITVDVDDPAELMAKVVKKKAATKKRPAATSNEPVLKKERTTVGETAPTEKDMAMVPVQKRAHVLEWQWPCCAKLFEGEHVDRGSMIDRSNTNTRSICWSRYMIKINGVWTPIEGPDRWYCMCHPSCYRKKQLVSQRSSVSILAPICVFTEPIQGLTFPPPMVKTWGWFRVCIDILQFNLFGRLQPVGTVNLCTAIIPVGPVVDRTGIPKRSVNNVQYSIQVVDSLSFPSTDSVPADPIVQIETDQNPDPIETDRFSQRNPDTVLNSPSPSTSADSLLHFTIDDIPLGDETADDQILLPTSDISATDFTESFAQLRASVIQLSFKQLRTTDSIGDLKSQLLSNIDHLEQALAEAHTQQNQVLRGLIKHVRQEVQIQKSALSLEILESKREVQAQNVILTTDLADIQNDMQDQKAALLAFREESQEHYITLPDHLAEIIAYINRGRDDKKGEIGSIRGPQPPPDDKSRPSGGGGSRSEPPRKRGSGGS</sequence>
<name>A0A2Z7C777_9LAMI</name>
<protein>
    <submittedName>
        <fullName evidence="2">Uncharacterized protein</fullName>
    </submittedName>
</protein>
<keyword evidence="3" id="KW-1185">Reference proteome</keyword>
<gene>
    <name evidence="2" type="ORF">F511_23827</name>
</gene>
<evidence type="ECO:0000256" key="1">
    <source>
        <dbReference type="SAM" id="MobiDB-lite"/>
    </source>
</evidence>
<reference evidence="2 3" key="1">
    <citation type="journal article" date="2015" name="Proc. Natl. Acad. Sci. U.S.A.">
        <title>The resurrection genome of Boea hygrometrica: A blueprint for survival of dehydration.</title>
        <authorList>
            <person name="Xiao L."/>
            <person name="Yang G."/>
            <person name="Zhang L."/>
            <person name="Yang X."/>
            <person name="Zhao S."/>
            <person name="Ji Z."/>
            <person name="Zhou Q."/>
            <person name="Hu M."/>
            <person name="Wang Y."/>
            <person name="Chen M."/>
            <person name="Xu Y."/>
            <person name="Jin H."/>
            <person name="Xiao X."/>
            <person name="Hu G."/>
            <person name="Bao F."/>
            <person name="Hu Y."/>
            <person name="Wan P."/>
            <person name="Li L."/>
            <person name="Deng X."/>
            <person name="Kuang T."/>
            <person name="Xiang C."/>
            <person name="Zhu J.K."/>
            <person name="Oliver M.J."/>
            <person name="He Y."/>
        </authorList>
    </citation>
    <scope>NUCLEOTIDE SEQUENCE [LARGE SCALE GENOMIC DNA]</scope>
    <source>
        <strain evidence="3">cv. XS01</strain>
    </source>
</reference>
<proteinExistence type="predicted"/>
<accession>A0A2Z7C777</accession>
<feature type="region of interest" description="Disordered" evidence="1">
    <location>
        <begin position="446"/>
        <end position="475"/>
    </location>
</feature>
<dbReference type="OrthoDB" id="660555at2759"/>
<dbReference type="AlphaFoldDB" id="A0A2Z7C777"/>
<evidence type="ECO:0000313" key="2">
    <source>
        <dbReference type="EMBL" id="KZV40490.1"/>
    </source>
</evidence>
<feature type="region of interest" description="Disordered" evidence="1">
    <location>
        <begin position="650"/>
        <end position="690"/>
    </location>
</feature>